<dbReference type="OrthoDB" id="3270985at2759"/>
<evidence type="ECO:0000313" key="3">
    <source>
        <dbReference type="EMBL" id="EKM61575.1"/>
    </source>
</evidence>
<keyword evidence="4" id="KW-1185">Reference proteome</keyword>
<name>K5WQ20_PHACS</name>
<proteinExistence type="predicted"/>
<dbReference type="GeneID" id="18920476"/>
<dbReference type="KEGG" id="pco:PHACADRAFT_84985"/>
<dbReference type="EMBL" id="JH930468">
    <property type="protein sequence ID" value="EKM61575.1"/>
    <property type="molecule type" value="Genomic_DNA"/>
</dbReference>
<dbReference type="Proteomes" id="UP000008370">
    <property type="component" value="Unassembled WGS sequence"/>
</dbReference>
<feature type="chain" id="PRO_5003885841" evidence="2">
    <location>
        <begin position="27"/>
        <end position="304"/>
    </location>
</feature>
<evidence type="ECO:0000256" key="2">
    <source>
        <dbReference type="SAM" id="SignalP"/>
    </source>
</evidence>
<evidence type="ECO:0000256" key="1">
    <source>
        <dbReference type="SAM" id="MobiDB-lite"/>
    </source>
</evidence>
<dbReference type="HOGENOM" id="CLU_915595_0_0_1"/>
<keyword evidence="2" id="KW-0732">Signal</keyword>
<feature type="compositionally biased region" description="Low complexity" evidence="1">
    <location>
        <begin position="140"/>
        <end position="150"/>
    </location>
</feature>
<gene>
    <name evidence="3" type="ORF">PHACADRAFT_84985</name>
</gene>
<feature type="compositionally biased region" description="Polar residues" evidence="1">
    <location>
        <begin position="277"/>
        <end position="304"/>
    </location>
</feature>
<dbReference type="InParanoid" id="K5WQ20"/>
<sequence length="304" mass="29609">MRMPTGSSVILATLASSASLGALVSAAPTDNQDSAAVAQAPGSDATPSTDAGGLGSLFGGLGRREVDIEPRQLAGLLNTIESIAPIVTAVLHSLGLQVKGAVDAASVLPQEQLSQIQSMVQQATGGVPVSLPGLSGGAPGNANHSTNGTNAGNGGNNGTTTTTHAPRAPPPAWVDDRRNGNGGGDTGSQGFTFPMQMDVVPGGAPIPKLPGGVFPGAPAAPVNGVPIGNNNASAPAGPQPPSPFSPGLPPNPPNTPAEAMSSPPLFNPATAEGNDTYPGNATFPANGTATSTASGEPSYPTGSA</sequence>
<organism evidence="3 4">
    <name type="scientific">Phanerochaete carnosa (strain HHB-10118-sp)</name>
    <name type="common">White-rot fungus</name>
    <name type="synonym">Peniophora carnosa</name>
    <dbReference type="NCBI Taxonomy" id="650164"/>
    <lineage>
        <taxon>Eukaryota</taxon>
        <taxon>Fungi</taxon>
        <taxon>Dikarya</taxon>
        <taxon>Basidiomycota</taxon>
        <taxon>Agaricomycotina</taxon>
        <taxon>Agaricomycetes</taxon>
        <taxon>Polyporales</taxon>
        <taxon>Phanerochaetaceae</taxon>
        <taxon>Phanerochaete</taxon>
    </lineage>
</organism>
<protein>
    <submittedName>
        <fullName evidence="3">Uncharacterized protein</fullName>
    </submittedName>
</protein>
<feature type="region of interest" description="Disordered" evidence="1">
    <location>
        <begin position="133"/>
        <end position="199"/>
    </location>
</feature>
<feature type="region of interest" description="Disordered" evidence="1">
    <location>
        <begin position="225"/>
        <end position="304"/>
    </location>
</feature>
<dbReference type="AlphaFoldDB" id="K5WQ20"/>
<feature type="compositionally biased region" description="Low complexity" evidence="1">
    <location>
        <begin position="225"/>
        <end position="236"/>
    </location>
</feature>
<feature type="signal peptide" evidence="2">
    <location>
        <begin position="1"/>
        <end position="26"/>
    </location>
</feature>
<reference evidence="3 4" key="1">
    <citation type="journal article" date="2012" name="BMC Genomics">
        <title>Comparative genomics of the white-rot fungi, Phanerochaete carnosa and P. chrysosporium, to elucidate the genetic basis of the distinct wood types they colonize.</title>
        <authorList>
            <person name="Suzuki H."/>
            <person name="MacDonald J."/>
            <person name="Syed K."/>
            <person name="Salamov A."/>
            <person name="Hori C."/>
            <person name="Aerts A."/>
            <person name="Henrissat B."/>
            <person name="Wiebenga A."/>
            <person name="vanKuyk P.A."/>
            <person name="Barry K."/>
            <person name="Lindquist E."/>
            <person name="LaButti K."/>
            <person name="Lapidus A."/>
            <person name="Lucas S."/>
            <person name="Coutinho P."/>
            <person name="Gong Y."/>
            <person name="Samejima M."/>
            <person name="Mahadevan R."/>
            <person name="Abou-Zaid M."/>
            <person name="de Vries R.P."/>
            <person name="Igarashi K."/>
            <person name="Yadav J.S."/>
            <person name="Grigoriev I.V."/>
            <person name="Master E.R."/>
        </authorList>
    </citation>
    <scope>NUCLEOTIDE SEQUENCE [LARGE SCALE GENOMIC DNA]</scope>
    <source>
        <strain evidence="3 4">HHB-10118-sp</strain>
    </source>
</reference>
<feature type="compositionally biased region" description="Pro residues" evidence="1">
    <location>
        <begin position="237"/>
        <end position="255"/>
    </location>
</feature>
<evidence type="ECO:0000313" key="4">
    <source>
        <dbReference type="Proteomes" id="UP000008370"/>
    </source>
</evidence>
<dbReference type="RefSeq" id="XP_007390983.1">
    <property type="nucleotide sequence ID" value="XM_007390921.1"/>
</dbReference>
<accession>K5WQ20</accession>